<keyword evidence="10" id="KW-0407">Ion channel</keyword>
<keyword evidence="7 11" id="KW-1133">Transmembrane helix</keyword>
<evidence type="ECO:0000256" key="1">
    <source>
        <dbReference type="ARBA" id="ARBA00004651"/>
    </source>
</evidence>
<evidence type="ECO:0000256" key="4">
    <source>
        <dbReference type="ARBA" id="ARBA00022475"/>
    </source>
</evidence>
<accession>A0A7I8W3B8</accession>
<evidence type="ECO:0000256" key="2">
    <source>
        <dbReference type="ARBA" id="ARBA00006513"/>
    </source>
</evidence>
<keyword evidence="8" id="KW-0406">Ion transport</keyword>
<evidence type="ECO:0000256" key="6">
    <source>
        <dbReference type="ARBA" id="ARBA00022781"/>
    </source>
</evidence>
<proteinExistence type="inferred from homology"/>
<feature type="transmembrane region" description="Helical" evidence="11">
    <location>
        <begin position="591"/>
        <end position="611"/>
    </location>
</feature>
<sequence>MNSEDRPNTTNQPPKTILSFVLDHSEEEKEQNDGGPFGKWHSIINLLGILYTKLIILAGIALPITEALRAQWYETHYVAAFYVYLYGVSILFLIWLLFSLRKTDHKVKHQVHENRAFSGNRSTSEHSLSSLEHKSSNLVLQRVDDPSRRISQYSLNGGVVYNPTALSYDDFRAIPEFDTISNTVGETTEEIKEYICYHTTTATMSHEGSSFYLRLGAIIFALANLIYLALEVEQKYGEHPKNCTSKQVIYPVFVHIVFILLQTFFLFKHNKIHPDQGSPIVFAGLLHIIGTNFCVWMRYLVREVEEGVHMADHANDKAGNGNNCSSQNSLVSKASPYLFPFVLEYSLIAAATMMVMSSELTVRVTSDLIEKVRKQLKKNQQLRKRASTISKPSQHIEEGVEFQKAHTGMFTGIVFLAVSVIGMILFLNTYNKNKTDKKDLAIKIHHCFDIGLNLIMAIASILSMIRLMSKLSYSYSSKNGVDQGLIILSSGGGILLNTFMFIAAVTGIFQNDNRLVILKLRSAQSFLGVIQTLIQTTMIIDGLQRYSKTQSQQQEKPGRNHITFLIVANLGMWLFKMVQLKQLGLDRQREFFGKLAWAIVLNVCLPLQLFFHFHSTVCLADIWVSAYEPDADHNVYIVDT</sequence>
<keyword evidence="13" id="KW-1185">Reference proteome</keyword>
<feature type="transmembrane region" description="Helical" evidence="11">
    <location>
        <begin position="211"/>
        <end position="228"/>
    </location>
</feature>
<keyword evidence="3" id="KW-0813">Transport</keyword>
<feature type="transmembrane region" description="Helical" evidence="11">
    <location>
        <begin position="248"/>
        <end position="267"/>
    </location>
</feature>
<reference evidence="12 13" key="1">
    <citation type="submission" date="2020-08" db="EMBL/GenBank/DDBJ databases">
        <authorList>
            <person name="Hejnol A."/>
        </authorList>
    </citation>
    <scope>NUCLEOTIDE SEQUENCE [LARGE SCALE GENOMIC DNA]</scope>
</reference>
<feature type="transmembrane region" description="Helical" evidence="11">
    <location>
        <begin position="408"/>
        <end position="427"/>
    </location>
</feature>
<comment type="similarity">
    <text evidence="2">Belongs to the otopetrin family.</text>
</comment>
<evidence type="ECO:0000313" key="13">
    <source>
        <dbReference type="Proteomes" id="UP000549394"/>
    </source>
</evidence>
<dbReference type="Pfam" id="PF03189">
    <property type="entry name" value="Otopetrin"/>
    <property type="match status" value="2"/>
</dbReference>
<feature type="transmembrane region" description="Helical" evidence="11">
    <location>
        <begin position="77"/>
        <end position="98"/>
    </location>
</feature>
<keyword evidence="9 11" id="KW-0472">Membrane</keyword>
<evidence type="ECO:0000256" key="5">
    <source>
        <dbReference type="ARBA" id="ARBA00022692"/>
    </source>
</evidence>
<organism evidence="12 13">
    <name type="scientific">Dimorphilus gyrociliatus</name>
    <dbReference type="NCBI Taxonomy" id="2664684"/>
    <lineage>
        <taxon>Eukaryota</taxon>
        <taxon>Metazoa</taxon>
        <taxon>Spiralia</taxon>
        <taxon>Lophotrochozoa</taxon>
        <taxon>Annelida</taxon>
        <taxon>Polychaeta</taxon>
        <taxon>Polychaeta incertae sedis</taxon>
        <taxon>Dinophilidae</taxon>
        <taxon>Dimorphilus</taxon>
    </lineage>
</organism>
<gene>
    <name evidence="12" type="ORF">DGYR_LOCUS10731</name>
</gene>
<dbReference type="Proteomes" id="UP000549394">
    <property type="component" value="Unassembled WGS sequence"/>
</dbReference>
<dbReference type="PANTHER" id="PTHR21522">
    <property type="entry name" value="PROTON CHANNEL OTOP"/>
    <property type="match status" value="1"/>
</dbReference>
<evidence type="ECO:0000313" key="12">
    <source>
        <dbReference type="EMBL" id="CAD5123001.1"/>
    </source>
</evidence>
<evidence type="ECO:0000256" key="7">
    <source>
        <dbReference type="ARBA" id="ARBA00022989"/>
    </source>
</evidence>
<feature type="transmembrane region" description="Helical" evidence="11">
    <location>
        <begin position="485"/>
        <end position="509"/>
    </location>
</feature>
<name>A0A7I8W3B8_9ANNE</name>
<evidence type="ECO:0000256" key="8">
    <source>
        <dbReference type="ARBA" id="ARBA00023065"/>
    </source>
</evidence>
<evidence type="ECO:0000256" key="11">
    <source>
        <dbReference type="SAM" id="Phobius"/>
    </source>
</evidence>
<dbReference type="EMBL" id="CAJFCJ010000019">
    <property type="protein sequence ID" value="CAD5123001.1"/>
    <property type="molecule type" value="Genomic_DNA"/>
</dbReference>
<dbReference type="InterPro" id="IPR004878">
    <property type="entry name" value="Otopetrin"/>
</dbReference>
<feature type="transmembrane region" description="Helical" evidence="11">
    <location>
        <begin position="447"/>
        <end position="465"/>
    </location>
</feature>
<keyword evidence="4" id="KW-1003">Cell membrane</keyword>
<dbReference type="PANTHER" id="PTHR21522:SF32">
    <property type="entry name" value="OTOPETRIN-2"/>
    <property type="match status" value="1"/>
</dbReference>
<protein>
    <submittedName>
        <fullName evidence="12">DgyrCDS11391</fullName>
    </submittedName>
</protein>
<feature type="transmembrane region" description="Helical" evidence="11">
    <location>
        <begin position="279"/>
        <end position="301"/>
    </location>
</feature>
<comment type="subcellular location">
    <subcellularLocation>
        <location evidence="1">Cell membrane</location>
        <topology evidence="1">Multi-pass membrane protein</topology>
    </subcellularLocation>
</comment>
<dbReference type="GO" id="GO:0015252">
    <property type="term" value="F:proton channel activity"/>
    <property type="evidence" value="ECO:0007669"/>
    <property type="project" value="InterPro"/>
</dbReference>
<dbReference type="OrthoDB" id="6429739at2759"/>
<evidence type="ECO:0000256" key="10">
    <source>
        <dbReference type="ARBA" id="ARBA00023303"/>
    </source>
</evidence>
<keyword evidence="6" id="KW-0375">Hydrogen ion transport</keyword>
<evidence type="ECO:0000256" key="9">
    <source>
        <dbReference type="ARBA" id="ARBA00023136"/>
    </source>
</evidence>
<dbReference type="AlphaFoldDB" id="A0A7I8W3B8"/>
<dbReference type="GO" id="GO:0005886">
    <property type="term" value="C:plasma membrane"/>
    <property type="evidence" value="ECO:0007669"/>
    <property type="project" value="UniProtKB-SubCell"/>
</dbReference>
<feature type="transmembrane region" description="Helical" evidence="11">
    <location>
        <begin position="43"/>
        <end position="65"/>
    </location>
</feature>
<keyword evidence="5 11" id="KW-0812">Transmembrane</keyword>
<comment type="caution">
    <text evidence="12">The sequence shown here is derived from an EMBL/GenBank/DDBJ whole genome shotgun (WGS) entry which is preliminary data.</text>
</comment>
<evidence type="ECO:0000256" key="3">
    <source>
        <dbReference type="ARBA" id="ARBA00022448"/>
    </source>
</evidence>